<evidence type="ECO:0000313" key="8">
    <source>
        <dbReference type="EMBL" id="MBC8597010.1"/>
    </source>
</evidence>
<dbReference type="InterPro" id="IPR000064">
    <property type="entry name" value="NLP_P60_dom"/>
</dbReference>
<dbReference type="SMART" id="SM00287">
    <property type="entry name" value="SH3b"/>
    <property type="match status" value="1"/>
</dbReference>
<evidence type="ECO:0000256" key="1">
    <source>
        <dbReference type="ARBA" id="ARBA00007074"/>
    </source>
</evidence>
<keyword evidence="5" id="KW-0732">Signal</keyword>
<comment type="similarity">
    <text evidence="1">Belongs to the peptidase C40 family.</text>
</comment>
<keyword evidence="4" id="KW-0788">Thiol protease</keyword>
<dbReference type="InterPro" id="IPR038765">
    <property type="entry name" value="Papain-like_cys_pep_sf"/>
</dbReference>
<feature type="domain" description="SH3b" evidence="6">
    <location>
        <begin position="26"/>
        <end position="88"/>
    </location>
</feature>
<feature type="signal peptide" evidence="5">
    <location>
        <begin position="1"/>
        <end position="24"/>
    </location>
</feature>
<dbReference type="SUPFAM" id="SSF54001">
    <property type="entry name" value="Cysteine proteinases"/>
    <property type="match status" value="1"/>
</dbReference>
<dbReference type="InterPro" id="IPR051202">
    <property type="entry name" value="Peptidase_C40"/>
</dbReference>
<feature type="chain" id="PRO_5036851274" evidence="5">
    <location>
        <begin position="25"/>
        <end position="227"/>
    </location>
</feature>
<organism evidence="8 9">
    <name type="scientific">Qingrenia yutianensis</name>
    <dbReference type="NCBI Taxonomy" id="2763676"/>
    <lineage>
        <taxon>Bacteria</taxon>
        <taxon>Bacillati</taxon>
        <taxon>Bacillota</taxon>
        <taxon>Clostridia</taxon>
        <taxon>Eubacteriales</taxon>
        <taxon>Oscillospiraceae</taxon>
        <taxon>Qingrenia</taxon>
    </lineage>
</organism>
<dbReference type="PANTHER" id="PTHR47053:SF3">
    <property type="entry name" value="GAMMA-D-GLUTAMYL-L-LYSINE DIPEPTIDYL-PEPTIDASE"/>
    <property type="match status" value="1"/>
</dbReference>
<dbReference type="Gene3D" id="2.30.30.40">
    <property type="entry name" value="SH3 Domains"/>
    <property type="match status" value="1"/>
</dbReference>
<proteinExistence type="inferred from homology"/>
<evidence type="ECO:0000256" key="2">
    <source>
        <dbReference type="ARBA" id="ARBA00022670"/>
    </source>
</evidence>
<accession>A0A926FEZ0</accession>
<keyword evidence="2" id="KW-0645">Protease</keyword>
<dbReference type="PROSITE" id="PS51935">
    <property type="entry name" value="NLPC_P60"/>
    <property type="match status" value="1"/>
</dbReference>
<dbReference type="RefSeq" id="WP_262432379.1">
    <property type="nucleotide sequence ID" value="NZ_JACRTE010000012.1"/>
</dbReference>
<dbReference type="Pfam" id="PF08239">
    <property type="entry name" value="SH3_3"/>
    <property type="match status" value="1"/>
</dbReference>
<dbReference type="Pfam" id="PF00877">
    <property type="entry name" value="NLPC_P60"/>
    <property type="match status" value="1"/>
</dbReference>
<comment type="caution">
    <text evidence="8">The sequence shown here is derived from an EMBL/GenBank/DDBJ whole genome shotgun (WGS) entry which is preliminary data.</text>
</comment>
<dbReference type="PROSITE" id="PS51781">
    <property type="entry name" value="SH3B"/>
    <property type="match status" value="1"/>
</dbReference>
<protein>
    <submittedName>
        <fullName evidence="8">C40 family peptidase</fullName>
    </submittedName>
</protein>
<reference evidence="8" key="1">
    <citation type="submission" date="2020-08" db="EMBL/GenBank/DDBJ databases">
        <title>Genome public.</title>
        <authorList>
            <person name="Liu C."/>
            <person name="Sun Q."/>
        </authorList>
    </citation>
    <scope>NUCLEOTIDE SEQUENCE</scope>
    <source>
        <strain evidence="8">NSJ-50</strain>
    </source>
</reference>
<dbReference type="EMBL" id="JACRTE010000012">
    <property type="protein sequence ID" value="MBC8597010.1"/>
    <property type="molecule type" value="Genomic_DNA"/>
</dbReference>
<feature type="domain" description="NlpC/P60" evidence="7">
    <location>
        <begin position="103"/>
        <end position="226"/>
    </location>
</feature>
<keyword evidence="9" id="KW-1185">Reference proteome</keyword>
<dbReference type="Proteomes" id="UP000647416">
    <property type="component" value="Unassembled WGS sequence"/>
</dbReference>
<dbReference type="Gene3D" id="3.90.1720.10">
    <property type="entry name" value="endopeptidase domain like (from Nostoc punctiforme)"/>
    <property type="match status" value="1"/>
</dbReference>
<gene>
    <name evidence="8" type="ORF">H8706_09040</name>
</gene>
<dbReference type="AlphaFoldDB" id="A0A926FEZ0"/>
<sequence length="227" mass="24852">MKKTIIGILAALFTVSLLTVTAFADNEKGVVTADVLNVRSQPQIADNVVGSLYNGQTVDILAADGNWYKIDYNSIPAYVHSDYILLRTSYLTSRDGNGAEKRGTLGEEVVEFAKNYLGTPYVYGGASPSGFDCSGFVYYVYKNFGVTLNRVAADQSKNGYVVERSDLMPGDIVLFSRTLDGYISHVGIYVGDNQFIHSPQTGKSVEIVSMSSGYYNYGYVGARRIFK</sequence>
<evidence type="ECO:0000259" key="6">
    <source>
        <dbReference type="PROSITE" id="PS51781"/>
    </source>
</evidence>
<evidence type="ECO:0000259" key="7">
    <source>
        <dbReference type="PROSITE" id="PS51935"/>
    </source>
</evidence>
<evidence type="ECO:0000256" key="4">
    <source>
        <dbReference type="ARBA" id="ARBA00022807"/>
    </source>
</evidence>
<keyword evidence="3" id="KW-0378">Hydrolase</keyword>
<evidence type="ECO:0000256" key="5">
    <source>
        <dbReference type="SAM" id="SignalP"/>
    </source>
</evidence>
<dbReference type="PANTHER" id="PTHR47053">
    <property type="entry name" value="MUREIN DD-ENDOPEPTIDASE MEPH-RELATED"/>
    <property type="match status" value="1"/>
</dbReference>
<evidence type="ECO:0000313" key="9">
    <source>
        <dbReference type="Proteomes" id="UP000647416"/>
    </source>
</evidence>
<dbReference type="GO" id="GO:0006508">
    <property type="term" value="P:proteolysis"/>
    <property type="evidence" value="ECO:0007669"/>
    <property type="project" value="UniProtKB-KW"/>
</dbReference>
<name>A0A926FEZ0_9FIRM</name>
<dbReference type="InterPro" id="IPR003646">
    <property type="entry name" value="SH3-like_bac-type"/>
</dbReference>
<dbReference type="GO" id="GO:0008234">
    <property type="term" value="F:cysteine-type peptidase activity"/>
    <property type="evidence" value="ECO:0007669"/>
    <property type="project" value="UniProtKB-KW"/>
</dbReference>
<evidence type="ECO:0000256" key="3">
    <source>
        <dbReference type="ARBA" id="ARBA00022801"/>
    </source>
</evidence>